<dbReference type="InterPro" id="IPR013083">
    <property type="entry name" value="Znf_RING/FYVE/PHD"/>
</dbReference>
<keyword evidence="1" id="KW-0479">Metal-binding</keyword>
<keyword evidence="8" id="KW-1185">Reference proteome</keyword>
<dbReference type="InterPro" id="IPR027370">
    <property type="entry name" value="Znf-RING_euk"/>
</dbReference>
<name>A0A8C5BGE0_GADMO</name>
<dbReference type="AlphaFoldDB" id="A0A8C5BGE0"/>
<evidence type="ECO:0000313" key="7">
    <source>
        <dbReference type="Ensembl" id="ENSGMOP00000045159.1"/>
    </source>
</evidence>
<dbReference type="InterPro" id="IPR051051">
    <property type="entry name" value="E3_ubiq-ligase_TRIM/RNF"/>
</dbReference>
<evidence type="ECO:0000256" key="3">
    <source>
        <dbReference type="ARBA" id="ARBA00022833"/>
    </source>
</evidence>
<dbReference type="InterPro" id="IPR017907">
    <property type="entry name" value="Znf_RING_CS"/>
</dbReference>
<evidence type="ECO:0000313" key="8">
    <source>
        <dbReference type="Proteomes" id="UP000694546"/>
    </source>
</evidence>
<dbReference type="Ensembl" id="ENSGMOT00000031825.1">
    <property type="protein sequence ID" value="ENSGMOP00000045159.1"/>
    <property type="gene ID" value="ENSGMOG00000034302.1"/>
</dbReference>
<reference evidence="7" key="1">
    <citation type="submission" date="2025-08" db="UniProtKB">
        <authorList>
            <consortium name="Ensembl"/>
        </authorList>
    </citation>
    <scope>IDENTIFICATION</scope>
</reference>
<evidence type="ECO:0000256" key="2">
    <source>
        <dbReference type="ARBA" id="ARBA00022771"/>
    </source>
</evidence>
<dbReference type="GeneTree" id="ENSGT01040000240385"/>
<dbReference type="SUPFAM" id="SSF57850">
    <property type="entry name" value="RING/U-box"/>
    <property type="match status" value="1"/>
</dbReference>
<dbReference type="SMART" id="SM00184">
    <property type="entry name" value="RING"/>
    <property type="match status" value="1"/>
</dbReference>
<proteinExistence type="predicted"/>
<dbReference type="Pfam" id="PF13445">
    <property type="entry name" value="zf-RING_UBOX"/>
    <property type="match status" value="1"/>
</dbReference>
<feature type="region of interest" description="Disordered" evidence="5">
    <location>
        <begin position="109"/>
        <end position="130"/>
    </location>
</feature>
<evidence type="ECO:0000259" key="6">
    <source>
        <dbReference type="PROSITE" id="PS50089"/>
    </source>
</evidence>
<evidence type="ECO:0000256" key="5">
    <source>
        <dbReference type="SAM" id="MobiDB-lite"/>
    </source>
</evidence>
<dbReference type="OMA" id="ATATECC"/>
<dbReference type="PROSITE" id="PS00518">
    <property type="entry name" value="ZF_RING_1"/>
    <property type="match status" value="1"/>
</dbReference>
<dbReference type="InterPro" id="IPR001841">
    <property type="entry name" value="Znf_RING"/>
</dbReference>
<keyword evidence="3" id="KW-0862">Zinc</keyword>
<keyword evidence="2 4" id="KW-0863">Zinc-finger</keyword>
<protein>
    <recommendedName>
        <fullName evidence="6">RING-type domain-containing protein</fullName>
    </recommendedName>
</protein>
<reference evidence="7" key="2">
    <citation type="submission" date="2025-09" db="UniProtKB">
        <authorList>
            <consortium name="Ensembl"/>
        </authorList>
    </citation>
    <scope>IDENTIFICATION</scope>
</reference>
<dbReference type="GO" id="GO:0008270">
    <property type="term" value="F:zinc ion binding"/>
    <property type="evidence" value="ECO:0007669"/>
    <property type="project" value="UniProtKB-KW"/>
</dbReference>
<dbReference type="Proteomes" id="UP000694546">
    <property type="component" value="Chromosome 20"/>
</dbReference>
<accession>A0A8C5BGE0</accession>
<sequence>PGAPKQLRGPRQLPGMASATFWSEEDFSCSICLDVFNSPVFTPCGHNFCRTCIATCWDVRGQCRCPFCNELFHTRPDLRVNTLISEMVDWFRSSLRGKTQPCVEPDLRIPEGSSTHQGLSNGGGPSSVIRRDLVESPGTAEERNMETKRLAELRSAPNECKCLIFGSIPPLPTPPAGPWSHCSQRPWPGHDCSFIHTSSRHNTINTSATATECCRWPKFRVNTRLHYRTNVNPLVNRLPPLFKMIVVGKKSMDL</sequence>
<dbReference type="PANTHER" id="PTHR25465">
    <property type="entry name" value="B-BOX DOMAIN CONTAINING"/>
    <property type="match status" value="1"/>
</dbReference>
<feature type="domain" description="RING-type" evidence="6">
    <location>
        <begin position="29"/>
        <end position="69"/>
    </location>
</feature>
<organism evidence="7 8">
    <name type="scientific">Gadus morhua</name>
    <name type="common">Atlantic cod</name>
    <dbReference type="NCBI Taxonomy" id="8049"/>
    <lineage>
        <taxon>Eukaryota</taxon>
        <taxon>Metazoa</taxon>
        <taxon>Chordata</taxon>
        <taxon>Craniata</taxon>
        <taxon>Vertebrata</taxon>
        <taxon>Euteleostomi</taxon>
        <taxon>Actinopterygii</taxon>
        <taxon>Neopterygii</taxon>
        <taxon>Teleostei</taxon>
        <taxon>Neoteleostei</taxon>
        <taxon>Acanthomorphata</taxon>
        <taxon>Zeiogadaria</taxon>
        <taxon>Gadariae</taxon>
        <taxon>Gadiformes</taxon>
        <taxon>Gadoidei</taxon>
        <taxon>Gadidae</taxon>
        <taxon>Gadus</taxon>
    </lineage>
</organism>
<dbReference type="PANTHER" id="PTHR25465:SF32">
    <property type="entry name" value="BLOODTHIRSTY-RELATED GENE FAMILY, MEMBER 16 ISOFORM X1-RELATED"/>
    <property type="match status" value="1"/>
</dbReference>
<dbReference type="PROSITE" id="PS50089">
    <property type="entry name" value="ZF_RING_2"/>
    <property type="match status" value="1"/>
</dbReference>
<evidence type="ECO:0000256" key="1">
    <source>
        <dbReference type="ARBA" id="ARBA00022723"/>
    </source>
</evidence>
<dbReference type="Gene3D" id="3.30.40.10">
    <property type="entry name" value="Zinc/RING finger domain, C3HC4 (zinc finger)"/>
    <property type="match status" value="1"/>
</dbReference>
<evidence type="ECO:0000256" key="4">
    <source>
        <dbReference type="PROSITE-ProRule" id="PRU00175"/>
    </source>
</evidence>